<keyword evidence="2" id="KW-1185">Reference proteome</keyword>
<comment type="caution">
    <text evidence="1">The sequence shown here is derived from an EMBL/GenBank/DDBJ whole genome shotgun (WGS) entry which is preliminary data.</text>
</comment>
<proteinExistence type="predicted"/>
<protein>
    <submittedName>
        <fullName evidence="1">Uncharacterized protein</fullName>
    </submittedName>
</protein>
<dbReference type="InterPro" id="IPR011042">
    <property type="entry name" value="6-blade_b-propeller_TolB-like"/>
</dbReference>
<reference evidence="1" key="1">
    <citation type="submission" date="2020-06" db="EMBL/GenBank/DDBJ databases">
        <title>Draft genome of Bugula neritina, a colonial animal packing powerful symbionts and potential medicines.</title>
        <authorList>
            <person name="Rayko M."/>
        </authorList>
    </citation>
    <scope>NUCLEOTIDE SEQUENCE [LARGE SCALE GENOMIC DNA]</scope>
    <source>
        <strain evidence="1">Kwan_BN1</strain>
    </source>
</reference>
<dbReference type="EMBL" id="VXIV02003252">
    <property type="protein sequence ID" value="KAF6019135.1"/>
    <property type="molecule type" value="Genomic_DNA"/>
</dbReference>
<name>A0A7J7IZB6_BUGNE</name>
<evidence type="ECO:0000313" key="1">
    <source>
        <dbReference type="EMBL" id="KAF6019135.1"/>
    </source>
</evidence>
<dbReference type="Gene3D" id="2.120.10.30">
    <property type="entry name" value="TolB, C-terminal domain"/>
    <property type="match status" value="1"/>
</dbReference>
<gene>
    <name evidence="1" type="ORF">EB796_022552</name>
</gene>
<dbReference type="AlphaFoldDB" id="A0A7J7IZB6"/>
<dbReference type="Proteomes" id="UP000593567">
    <property type="component" value="Unassembled WGS sequence"/>
</dbReference>
<accession>A0A7J7IZB6</accession>
<organism evidence="1 2">
    <name type="scientific">Bugula neritina</name>
    <name type="common">Brown bryozoan</name>
    <name type="synonym">Sertularia neritina</name>
    <dbReference type="NCBI Taxonomy" id="10212"/>
    <lineage>
        <taxon>Eukaryota</taxon>
        <taxon>Metazoa</taxon>
        <taxon>Spiralia</taxon>
        <taxon>Lophotrochozoa</taxon>
        <taxon>Bryozoa</taxon>
        <taxon>Gymnolaemata</taxon>
        <taxon>Cheilostomatida</taxon>
        <taxon>Flustrina</taxon>
        <taxon>Buguloidea</taxon>
        <taxon>Bugulidae</taxon>
        <taxon>Bugula</taxon>
    </lineage>
</organism>
<sequence length="148" mass="16263">MTEVLVGGTEAGNANGPAQSSEFNITASFVQLDSSTLLISDQGNRCIRKFDRFSKQVSEYAGSCDPTQRFYSRASYKPWEAFNSPGRMLLVDNQVVILDRVGSDSLIVSKDLNSGLVNTIWDVGSDATDFVYEPTYKSYIVAERVGVL</sequence>
<evidence type="ECO:0000313" key="2">
    <source>
        <dbReference type="Proteomes" id="UP000593567"/>
    </source>
</evidence>